<dbReference type="Proteomes" id="UP000786811">
    <property type="component" value="Unassembled WGS sequence"/>
</dbReference>
<dbReference type="AlphaFoldDB" id="A0A8J2HK66"/>
<comment type="caution">
    <text evidence="3">The sequence shown here is derived from an EMBL/GenBank/DDBJ whole genome shotgun (WGS) entry which is preliminary data.</text>
</comment>
<keyword evidence="2" id="KW-0732">Signal</keyword>
<feature type="non-terminal residue" evidence="3">
    <location>
        <position position="1"/>
    </location>
</feature>
<feature type="signal peptide" evidence="2">
    <location>
        <begin position="1"/>
        <end position="24"/>
    </location>
</feature>
<dbReference type="PANTHER" id="PTHR34239">
    <property type="entry name" value="APPLE DOMAIN-CONTAINING PROTEIN"/>
    <property type="match status" value="1"/>
</dbReference>
<evidence type="ECO:0000313" key="3">
    <source>
        <dbReference type="EMBL" id="CAG5100616.1"/>
    </source>
</evidence>
<reference evidence="3" key="1">
    <citation type="submission" date="2021-04" db="EMBL/GenBank/DDBJ databases">
        <authorList>
            <person name="Chebbi M.A.C M."/>
        </authorList>
    </citation>
    <scope>NUCLEOTIDE SEQUENCE</scope>
</reference>
<dbReference type="EMBL" id="CAJNRD030001122">
    <property type="protein sequence ID" value="CAG5100616.1"/>
    <property type="molecule type" value="Genomic_DNA"/>
</dbReference>
<name>A0A8J2HK66_COTCN</name>
<sequence length="266" mass="29783">NFLIIVIYFLVAYLNLALIALADSDNDDQRQSQRSEHDVVDTTKDSKTSDESPESVGSEVPNLSDPILKMLGTDKRILKDKTYNLHPELSACWKDIVSSGLEKDAKTKLIDSYPDKGNCTLLVALGQAISNIFNDDNDLVDKNELLQLLCDSSSLMCESMYQLGKSRRSQIYSCVGDKRKSVLEDSVTDEFLFGQDLSKRIKNSVIVEKTGLSMKTQPPRKDSSKEVTPLNWKSPSASRFKVKQTGYQRLPFMKSAPQNKTNQVST</sequence>
<proteinExistence type="predicted"/>
<keyword evidence="4" id="KW-1185">Reference proteome</keyword>
<dbReference type="OrthoDB" id="7680871at2759"/>
<accession>A0A8J2HK66</accession>
<evidence type="ECO:0000256" key="2">
    <source>
        <dbReference type="SAM" id="SignalP"/>
    </source>
</evidence>
<feature type="region of interest" description="Disordered" evidence="1">
    <location>
        <begin position="211"/>
        <end position="237"/>
    </location>
</feature>
<feature type="compositionally biased region" description="Basic and acidic residues" evidence="1">
    <location>
        <begin position="28"/>
        <end position="50"/>
    </location>
</feature>
<organism evidence="3 4">
    <name type="scientific">Cotesia congregata</name>
    <name type="common">Parasitoid wasp</name>
    <name type="synonym">Apanteles congregatus</name>
    <dbReference type="NCBI Taxonomy" id="51543"/>
    <lineage>
        <taxon>Eukaryota</taxon>
        <taxon>Metazoa</taxon>
        <taxon>Ecdysozoa</taxon>
        <taxon>Arthropoda</taxon>
        <taxon>Hexapoda</taxon>
        <taxon>Insecta</taxon>
        <taxon>Pterygota</taxon>
        <taxon>Neoptera</taxon>
        <taxon>Endopterygota</taxon>
        <taxon>Hymenoptera</taxon>
        <taxon>Apocrita</taxon>
        <taxon>Ichneumonoidea</taxon>
        <taxon>Braconidae</taxon>
        <taxon>Microgastrinae</taxon>
        <taxon>Cotesia</taxon>
    </lineage>
</organism>
<protein>
    <submittedName>
        <fullName evidence="3">Uncharacterized protein</fullName>
    </submittedName>
</protein>
<evidence type="ECO:0000313" key="4">
    <source>
        <dbReference type="Proteomes" id="UP000786811"/>
    </source>
</evidence>
<gene>
    <name evidence="3" type="ORF">HICCMSTLAB_LOCUS9689</name>
</gene>
<evidence type="ECO:0000256" key="1">
    <source>
        <dbReference type="SAM" id="MobiDB-lite"/>
    </source>
</evidence>
<feature type="chain" id="PRO_5035186967" evidence="2">
    <location>
        <begin position="25"/>
        <end position="266"/>
    </location>
</feature>
<dbReference type="PANTHER" id="PTHR34239:SF2">
    <property type="entry name" value="TRANSPOSABLE ELEMENT P TRANSPOSASE_THAP9 CONSERVED DOMAIN-CONTAINING PROTEIN"/>
    <property type="match status" value="1"/>
</dbReference>
<feature type="region of interest" description="Disordered" evidence="1">
    <location>
        <begin position="28"/>
        <end position="65"/>
    </location>
</feature>